<dbReference type="OrthoDB" id="9783713at2"/>
<sequence length="681" mass="76777">MSAVEKKATVLIVDDSALIRASTSHIIRELGFNPVTAECGDDCIELLNTSKIDLVLLDINMPGKNGMEVLSDIRNHHFMVPVIMISGSNDIEQAVQSVKMGAYQYLIKPVNPDKLEVTVKNALSESKLRQKVKLFSAVITRSPITIAITDNHGDLEYVNPAFSRTTGYSYKEAIGKNPRILKSGDQPDEYYKALWDTITAGKVWHGEFHNRKKNGEMYWEEAIISPITDHTGKISHYISLKQDISQRKKEQEALAESESRFQELADLLPQPVFELDMKGNIIYTNSLGFQAFGYTKDDLEKGVSSLALFVPEDRETVLQNIENRLKNIPFENHEYTALRKDGTTFPILIYTARINRGGVPVGIRGIVLDITDRKQAEENLVQLNQNLELRVEERTRELEVTHQQMILQEKLASIGQLAAGIAHELNNPINFVRINFATLQEDVSDLHTLLKEYRLVTEKLEDRPLSSEELKKLRLAEESLAVDSLLESIPEIFAESQRGFERITTIIGSMRNFSFRHAIDERVQFNINKGICDTLIIARNEYRYLADVTTKLEDLPSVPCNPEQVNQVFLNLVVNSAHAIESQHRLEKGKITIRTWYDSSNVFCSVTDDGPGIPPEVRRRIFEPFFTTKQPGKGTGLGLSISYDIVVHKHGGTLDVHCPPEGGTVITLSLPLRQMTETTNP</sequence>
<feature type="domain" description="Histidine kinase" evidence="11">
    <location>
        <begin position="420"/>
        <end position="674"/>
    </location>
</feature>
<dbReference type="STRING" id="290317.Cpha266_1834"/>
<keyword evidence="5" id="KW-0547">Nucleotide-binding</keyword>
<evidence type="ECO:0000259" key="14">
    <source>
        <dbReference type="PROSITE" id="PS50113"/>
    </source>
</evidence>
<dbReference type="CDD" id="cd00130">
    <property type="entry name" value="PAS"/>
    <property type="match status" value="2"/>
</dbReference>
<dbReference type="KEGG" id="cph:Cpha266_1834"/>
<protein>
    <recommendedName>
        <fullName evidence="2">histidine kinase</fullName>
        <ecNumber evidence="2">2.7.13.3</ecNumber>
    </recommendedName>
</protein>
<dbReference type="eggNOG" id="COG3437">
    <property type="taxonomic scope" value="Bacteria"/>
</dbReference>
<feature type="domain" description="PAC" evidence="14">
    <location>
        <begin position="331"/>
        <end position="382"/>
    </location>
</feature>
<dbReference type="SUPFAM" id="SSF47384">
    <property type="entry name" value="Homodimeric domain of signal transducing histidine kinase"/>
    <property type="match status" value="1"/>
</dbReference>
<feature type="domain" description="PAC" evidence="14">
    <location>
        <begin position="204"/>
        <end position="256"/>
    </location>
</feature>
<evidence type="ECO:0000256" key="3">
    <source>
        <dbReference type="ARBA" id="ARBA00022553"/>
    </source>
</evidence>
<keyword evidence="3 9" id="KW-0597">Phosphoprotein</keyword>
<evidence type="ECO:0000256" key="4">
    <source>
        <dbReference type="ARBA" id="ARBA00022679"/>
    </source>
</evidence>
<dbReference type="PROSITE" id="PS50113">
    <property type="entry name" value="PAC"/>
    <property type="match status" value="2"/>
</dbReference>
<dbReference type="InterPro" id="IPR001610">
    <property type="entry name" value="PAC"/>
</dbReference>
<evidence type="ECO:0000313" key="16">
    <source>
        <dbReference type="Proteomes" id="UP000008701"/>
    </source>
</evidence>
<dbReference type="RefSeq" id="WP_011745657.1">
    <property type="nucleotide sequence ID" value="NC_008639.1"/>
</dbReference>
<keyword evidence="6 15" id="KW-0418">Kinase</keyword>
<dbReference type="eggNOG" id="COG4191">
    <property type="taxonomic scope" value="Bacteria"/>
</dbReference>
<dbReference type="SMART" id="SM00086">
    <property type="entry name" value="PAC"/>
    <property type="match status" value="2"/>
</dbReference>
<dbReference type="InterPro" id="IPR036890">
    <property type="entry name" value="HATPase_C_sf"/>
</dbReference>
<feature type="coiled-coil region" evidence="10">
    <location>
        <begin position="373"/>
        <end position="404"/>
    </location>
</feature>
<dbReference type="Gene3D" id="1.10.287.130">
    <property type="match status" value="1"/>
</dbReference>
<proteinExistence type="predicted"/>
<dbReference type="InterPro" id="IPR036097">
    <property type="entry name" value="HisK_dim/P_sf"/>
</dbReference>
<keyword evidence="16" id="KW-1185">Reference proteome</keyword>
<dbReference type="PROSITE" id="PS50110">
    <property type="entry name" value="RESPONSE_REGULATORY"/>
    <property type="match status" value="1"/>
</dbReference>
<evidence type="ECO:0000256" key="7">
    <source>
        <dbReference type="ARBA" id="ARBA00022840"/>
    </source>
</evidence>
<dbReference type="EMBL" id="CP000492">
    <property type="protein sequence ID" value="ABL65850.1"/>
    <property type="molecule type" value="Genomic_DNA"/>
</dbReference>
<comment type="catalytic activity">
    <reaction evidence="1">
        <text>ATP + protein L-histidine = ADP + protein N-phospho-L-histidine.</text>
        <dbReference type="EC" id="2.7.13.3"/>
    </reaction>
</comment>
<dbReference type="Proteomes" id="UP000008701">
    <property type="component" value="Chromosome"/>
</dbReference>
<dbReference type="InterPro" id="IPR005467">
    <property type="entry name" value="His_kinase_dom"/>
</dbReference>
<evidence type="ECO:0000256" key="1">
    <source>
        <dbReference type="ARBA" id="ARBA00000085"/>
    </source>
</evidence>
<reference evidence="15 16" key="1">
    <citation type="submission" date="2006-12" db="EMBL/GenBank/DDBJ databases">
        <title>Complete sequence of Chlorobium phaeobacteroides DSM 266.</title>
        <authorList>
            <consortium name="US DOE Joint Genome Institute"/>
            <person name="Copeland A."/>
            <person name="Lucas S."/>
            <person name="Lapidus A."/>
            <person name="Barry K."/>
            <person name="Detter J.C."/>
            <person name="Glavina del Rio T."/>
            <person name="Hammon N."/>
            <person name="Israni S."/>
            <person name="Pitluck S."/>
            <person name="Goltsman E."/>
            <person name="Schmutz J."/>
            <person name="Larimer F."/>
            <person name="Land M."/>
            <person name="Hauser L."/>
            <person name="Mikhailova N."/>
            <person name="Li T."/>
            <person name="Overmann J."/>
            <person name="Bryant D.A."/>
            <person name="Richardson P."/>
        </authorList>
    </citation>
    <scope>NUCLEOTIDE SEQUENCE [LARGE SCALE GENOMIC DNA]</scope>
    <source>
        <strain evidence="15 16">DSM 266</strain>
    </source>
</reference>
<dbReference type="InterPro" id="IPR003661">
    <property type="entry name" value="HisK_dim/P_dom"/>
</dbReference>
<keyword evidence="4" id="KW-0808">Transferase</keyword>
<dbReference type="PROSITE" id="PS50109">
    <property type="entry name" value="HIS_KIN"/>
    <property type="match status" value="1"/>
</dbReference>
<dbReference type="InterPro" id="IPR001789">
    <property type="entry name" value="Sig_transdc_resp-reg_receiver"/>
</dbReference>
<dbReference type="GO" id="GO:0000155">
    <property type="term" value="F:phosphorelay sensor kinase activity"/>
    <property type="evidence" value="ECO:0007669"/>
    <property type="project" value="InterPro"/>
</dbReference>
<dbReference type="InterPro" id="IPR035965">
    <property type="entry name" value="PAS-like_dom_sf"/>
</dbReference>
<feature type="domain" description="PAS" evidence="13">
    <location>
        <begin position="257"/>
        <end position="328"/>
    </location>
</feature>
<dbReference type="SUPFAM" id="SSF55874">
    <property type="entry name" value="ATPase domain of HSP90 chaperone/DNA topoisomerase II/histidine kinase"/>
    <property type="match status" value="1"/>
</dbReference>
<dbReference type="HOGENOM" id="CLU_000445_114_72_10"/>
<dbReference type="CDD" id="cd00156">
    <property type="entry name" value="REC"/>
    <property type="match status" value="1"/>
</dbReference>
<evidence type="ECO:0000256" key="8">
    <source>
        <dbReference type="ARBA" id="ARBA00023012"/>
    </source>
</evidence>
<dbReference type="Gene3D" id="3.30.450.20">
    <property type="entry name" value="PAS domain"/>
    <property type="match status" value="2"/>
</dbReference>
<dbReference type="PROSITE" id="PS50112">
    <property type="entry name" value="PAS"/>
    <property type="match status" value="2"/>
</dbReference>
<dbReference type="PANTHER" id="PTHR43065">
    <property type="entry name" value="SENSOR HISTIDINE KINASE"/>
    <property type="match status" value="1"/>
</dbReference>
<dbReference type="SMART" id="SM00091">
    <property type="entry name" value="PAS"/>
    <property type="match status" value="2"/>
</dbReference>
<evidence type="ECO:0000313" key="15">
    <source>
        <dbReference type="EMBL" id="ABL65850.1"/>
    </source>
</evidence>
<feature type="modified residue" description="4-aspartylphosphate" evidence="9">
    <location>
        <position position="58"/>
    </location>
</feature>
<dbReference type="Gene3D" id="3.30.565.10">
    <property type="entry name" value="Histidine kinase-like ATPase, C-terminal domain"/>
    <property type="match status" value="1"/>
</dbReference>
<organism evidence="15 16">
    <name type="scientific">Chlorobium phaeobacteroides (strain DSM 266 / SMG 266 / 2430)</name>
    <dbReference type="NCBI Taxonomy" id="290317"/>
    <lineage>
        <taxon>Bacteria</taxon>
        <taxon>Pseudomonadati</taxon>
        <taxon>Chlorobiota</taxon>
        <taxon>Chlorobiia</taxon>
        <taxon>Chlorobiales</taxon>
        <taxon>Chlorobiaceae</taxon>
        <taxon>Chlorobium/Pelodictyon group</taxon>
        <taxon>Chlorobium</taxon>
    </lineage>
</organism>
<dbReference type="SUPFAM" id="SSF52172">
    <property type="entry name" value="CheY-like"/>
    <property type="match status" value="1"/>
</dbReference>
<evidence type="ECO:0000256" key="10">
    <source>
        <dbReference type="SAM" id="Coils"/>
    </source>
</evidence>
<keyword evidence="7" id="KW-0067">ATP-binding</keyword>
<dbReference type="PANTHER" id="PTHR43065:SF46">
    <property type="entry name" value="C4-DICARBOXYLATE TRANSPORT SENSOR PROTEIN DCTB"/>
    <property type="match status" value="1"/>
</dbReference>
<evidence type="ECO:0000256" key="6">
    <source>
        <dbReference type="ARBA" id="ARBA00022777"/>
    </source>
</evidence>
<dbReference type="PRINTS" id="PR00344">
    <property type="entry name" value="BCTRLSENSOR"/>
</dbReference>
<dbReference type="InterPro" id="IPR011006">
    <property type="entry name" value="CheY-like_superfamily"/>
</dbReference>
<dbReference type="InterPro" id="IPR003594">
    <property type="entry name" value="HATPase_dom"/>
</dbReference>
<evidence type="ECO:0000259" key="12">
    <source>
        <dbReference type="PROSITE" id="PS50110"/>
    </source>
</evidence>
<dbReference type="SMART" id="SM00448">
    <property type="entry name" value="REC"/>
    <property type="match status" value="1"/>
</dbReference>
<evidence type="ECO:0000256" key="9">
    <source>
        <dbReference type="PROSITE-ProRule" id="PRU00169"/>
    </source>
</evidence>
<dbReference type="InterPro" id="IPR000700">
    <property type="entry name" value="PAS-assoc_C"/>
</dbReference>
<feature type="domain" description="PAS" evidence="13">
    <location>
        <begin position="131"/>
        <end position="177"/>
    </location>
</feature>
<feature type="domain" description="Response regulatory" evidence="12">
    <location>
        <begin position="9"/>
        <end position="123"/>
    </location>
</feature>
<evidence type="ECO:0000259" key="11">
    <source>
        <dbReference type="PROSITE" id="PS50109"/>
    </source>
</evidence>
<dbReference type="Pfam" id="PF00072">
    <property type="entry name" value="Response_reg"/>
    <property type="match status" value="1"/>
</dbReference>
<accession>A1BHH3</accession>
<evidence type="ECO:0000256" key="2">
    <source>
        <dbReference type="ARBA" id="ARBA00012438"/>
    </source>
</evidence>
<dbReference type="CDD" id="cd00082">
    <property type="entry name" value="HisKA"/>
    <property type="match status" value="1"/>
</dbReference>
<dbReference type="InterPro" id="IPR000014">
    <property type="entry name" value="PAS"/>
</dbReference>
<gene>
    <name evidence="15" type="ordered locus">Cpha266_1834</name>
</gene>
<name>A1BHH3_CHLPD</name>
<dbReference type="InterPro" id="IPR004358">
    <property type="entry name" value="Sig_transdc_His_kin-like_C"/>
</dbReference>
<dbReference type="Gene3D" id="3.40.50.2300">
    <property type="match status" value="1"/>
</dbReference>
<dbReference type="AlphaFoldDB" id="A1BHH3"/>
<keyword evidence="10" id="KW-0175">Coiled coil</keyword>
<dbReference type="EC" id="2.7.13.3" evidence="2"/>
<keyword evidence="8" id="KW-0902">Two-component regulatory system</keyword>
<dbReference type="SUPFAM" id="SSF55785">
    <property type="entry name" value="PYP-like sensor domain (PAS domain)"/>
    <property type="match status" value="2"/>
</dbReference>
<dbReference type="Pfam" id="PF13426">
    <property type="entry name" value="PAS_9"/>
    <property type="match status" value="2"/>
</dbReference>
<evidence type="ECO:0000259" key="13">
    <source>
        <dbReference type="PROSITE" id="PS50112"/>
    </source>
</evidence>
<dbReference type="SMART" id="SM00387">
    <property type="entry name" value="HATPase_c"/>
    <property type="match status" value="1"/>
</dbReference>
<dbReference type="GO" id="GO:0005524">
    <property type="term" value="F:ATP binding"/>
    <property type="evidence" value="ECO:0007669"/>
    <property type="project" value="UniProtKB-KW"/>
</dbReference>
<dbReference type="Pfam" id="PF02518">
    <property type="entry name" value="HATPase_c"/>
    <property type="match status" value="1"/>
</dbReference>
<evidence type="ECO:0000256" key="5">
    <source>
        <dbReference type="ARBA" id="ARBA00022741"/>
    </source>
</evidence>
<dbReference type="NCBIfam" id="TIGR00229">
    <property type="entry name" value="sensory_box"/>
    <property type="match status" value="2"/>
</dbReference>